<keyword evidence="11 12" id="KW-0472">Membrane</keyword>
<comment type="subcellular location">
    <subcellularLocation>
        <location evidence="2">Cell inner membrane</location>
        <topology evidence="2">Multi-pass membrane protein</topology>
    </subcellularLocation>
    <subcellularLocation>
        <location evidence="12">Cell membrane</location>
        <topology evidence="12">Multi-pass membrane protein</topology>
    </subcellularLocation>
</comment>
<dbReference type="Gene3D" id="1.10.3720.10">
    <property type="entry name" value="MetI-like"/>
    <property type="match status" value="1"/>
</dbReference>
<feature type="chain" id="PRO_5042110886" evidence="13">
    <location>
        <begin position="19"/>
        <end position="516"/>
    </location>
</feature>
<evidence type="ECO:0000256" key="2">
    <source>
        <dbReference type="ARBA" id="ARBA00004429"/>
    </source>
</evidence>
<keyword evidence="7 12" id="KW-0812">Transmembrane</keyword>
<dbReference type="AlphaFoldDB" id="A0AAC8Q2J4"/>
<gene>
    <name evidence="15" type="ORF">AA314_01389</name>
    <name evidence="16" type="ORF">ATI61_10942</name>
</gene>
<keyword evidence="18" id="KW-1185">Reference proteome</keyword>
<keyword evidence="5 12" id="KW-0813">Transport</keyword>
<accession>A0AAC8Q2J4</accession>
<dbReference type="InterPro" id="IPR018313">
    <property type="entry name" value="SBP_3_CS"/>
</dbReference>
<evidence type="ECO:0000259" key="14">
    <source>
        <dbReference type="PROSITE" id="PS50928"/>
    </source>
</evidence>
<dbReference type="GO" id="GO:0022857">
    <property type="term" value="F:transmembrane transporter activity"/>
    <property type="evidence" value="ECO:0007669"/>
    <property type="project" value="InterPro"/>
</dbReference>
<evidence type="ECO:0000256" key="6">
    <source>
        <dbReference type="ARBA" id="ARBA00022475"/>
    </source>
</evidence>
<evidence type="ECO:0000313" key="17">
    <source>
        <dbReference type="Proteomes" id="UP000035579"/>
    </source>
</evidence>
<dbReference type="CDD" id="cd13530">
    <property type="entry name" value="PBP2_peptides_like"/>
    <property type="match status" value="1"/>
</dbReference>
<comment type="similarity">
    <text evidence="4">Belongs to the bacterial solute-binding protein 3 family.</text>
</comment>
<dbReference type="PANTHER" id="PTHR30614">
    <property type="entry name" value="MEMBRANE COMPONENT OF AMINO ACID ABC TRANSPORTER"/>
    <property type="match status" value="1"/>
</dbReference>
<dbReference type="InterPro" id="IPR001638">
    <property type="entry name" value="Solute-binding_3/MltF_N"/>
</dbReference>
<dbReference type="InterPro" id="IPR000515">
    <property type="entry name" value="MetI-like"/>
</dbReference>
<feature type="transmembrane region" description="Helical" evidence="12">
    <location>
        <begin position="312"/>
        <end position="335"/>
    </location>
</feature>
<dbReference type="InterPro" id="IPR035906">
    <property type="entry name" value="MetI-like_sf"/>
</dbReference>
<dbReference type="PANTHER" id="PTHR30614:SF20">
    <property type="entry name" value="GLUTAMINE TRANSPORT SYSTEM PERMEASE PROTEIN GLNP"/>
    <property type="match status" value="1"/>
</dbReference>
<dbReference type="EMBL" id="QUMU01000009">
    <property type="protein sequence ID" value="REG27707.1"/>
    <property type="molecule type" value="Genomic_DNA"/>
</dbReference>
<dbReference type="InterPro" id="IPR010065">
    <property type="entry name" value="AA_ABC_transptr_permease_3TM"/>
</dbReference>
<dbReference type="NCBIfam" id="TIGR01726">
    <property type="entry name" value="HEQRo_perm_3TM"/>
    <property type="match status" value="1"/>
</dbReference>
<feature type="signal peptide" evidence="13">
    <location>
        <begin position="1"/>
        <end position="18"/>
    </location>
</feature>
<keyword evidence="6" id="KW-1003">Cell membrane</keyword>
<evidence type="ECO:0000256" key="13">
    <source>
        <dbReference type="SAM" id="SignalP"/>
    </source>
</evidence>
<evidence type="ECO:0000256" key="11">
    <source>
        <dbReference type="ARBA" id="ARBA00023136"/>
    </source>
</evidence>
<comment type="function">
    <text evidence="1">Part of the binding-protein-dependent transport system for glutamine; probably responsible for the translocation of the substrate across the membrane.</text>
</comment>
<dbReference type="EMBL" id="CP011509">
    <property type="protein sequence ID" value="AKI99762.1"/>
    <property type="molecule type" value="Genomic_DNA"/>
</dbReference>
<proteinExistence type="inferred from homology"/>
<name>A0AAC8Q2J4_9BACT</name>
<evidence type="ECO:0000313" key="15">
    <source>
        <dbReference type="EMBL" id="AKI99762.1"/>
    </source>
</evidence>
<reference evidence="15 17" key="1">
    <citation type="submission" date="2015-05" db="EMBL/GenBank/DDBJ databases">
        <title>Genome assembly of Archangium gephyra DSM 2261.</title>
        <authorList>
            <person name="Sharma G."/>
            <person name="Subramanian S."/>
        </authorList>
    </citation>
    <scope>NUCLEOTIDE SEQUENCE [LARGE SCALE GENOMIC DNA]</scope>
    <source>
        <strain evidence="15 17">DSM 2261</strain>
    </source>
</reference>
<dbReference type="SMART" id="SM00062">
    <property type="entry name" value="PBPb"/>
    <property type="match status" value="1"/>
</dbReference>
<organism evidence="15 17">
    <name type="scientific">Archangium gephyra</name>
    <dbReference type="NCBI Taxonomy" id="48"/>
    <lineage>
        <taxon>Bacteria</taxon>
        <taxon>Pseudomonadati</taxon>
        <taxon>Myxococcota</taxon>
        <taxon>Myxococcia</taxon>
        <taxon>Myxococcales</taxon>
        <taxon>Cystobacterineae</taxon>
        <taxon>Archangiaceae</taxon>
        <taxon>Archangium</taxon>
    </lineage>
</organism>
<keyword evidence="9" id="KW-0029">Amino-acid transport</keyword>
<dbReference type="InterPro" id="IPR043429">
    <property type="entry name" value="ArtM/GltK/GlnP/TcyL/YhdX-like"/>
</dbReference>
<dbReference type="PROSITE" id="PS01039">
    <property type="entry name" value="SBP_BACTERIAL_3"/>
    <property type="match status" value="1"/>
</dbReference>
<keyword evidence="8 13" id="KW-0732">Signal</keyword>
<dbReference type="RefSeq" id="WP_053066171.1">
    <property type="nucleotide sequence ID" value="NZ_CP011509.1"/>
</dbReference>
<comment type="similarity">
    <text evidence="3">Belongs to the binding-protein-dependent transport system permease family. HisMQ subfamily.</text>
</comment>
<dbReference type="GO" id="GO:0043190">
    <property type="term" value="C:ATP-binding cassette (ABC) transporter complex"/>
    <property type="evidence" value="ECO:0007669"/>
    <property type="project" value="InterPro"/>
</dbReference>
<dbReference type="Pfam" id="PF00497">
    <property type="entry name" value="SBP_bac_3"/>
    <property type="match status" value="1"/>
</dbReference>
<feature type="transmembrane region" description="Helical" evidence="12">
    <location>
        <begin position="479"/>
        <end position="500"/>
    </location>
</feature>
<dbReference type="GO" id="GO:0006865">
    <property type="term" value="P:amino acid transport"/>
    <property type="evidence" value="ECO:0007669"/>
    <property type="project" value="UniProtKB-KW"/>
</dbReference>
<evidence type="ECO:0000256" key="9">
    <source>
        <dbReference type="ARBA" id="ARBA00022970"/>
    </source>
</evidence>
<dbReference type="SUPFAM" id="SSF53850">
    <property type="entry name" value="Periplasmic binding protein-like II"/>
    <property type="match status" value="1"/>
</dbReference>
<evidence type="ECO:0000313" key="16">
    <source>
        <dbReference type="EMBL" id="REG27707.1"/>
    </source>
</evidence>
<dbReference type="Gene3D" id="3.40.190.10">
    <property type="entry name" value="Periplasmic binding protein-like II"/>
    <property type="match status" value="2"/>
</dbReference>
<evidence type="ECO:0000313" key="18">
    <source>
        <dbReference type="Proteomes" id="UP000256345"/>
    </source>
</evidence>
<evidence type="ECO:0000256" key="8">
    <source>
        <dbReference type="ARBA" id="ARBA00022729"/>
    </source>
</evidence>
<dbReference type="Proteomes" id="UP000256345">
    <property type="component" value="Unassembled WGS sequence"/>
</dbReference>
<reference evidence="16 18" key="2">
    <citation type="submission" date="2018-08" db="EMBL/GenBank/DDBJ databases">
        <title>Genomic Encyclopedia of Archaeal and Bacterial Type Strains, Phase II (KMG-II): from individual species to whole genera.</title>
        <authorList>
            <person name="Goeker M."/>
        </authorList>
    </citation>
    <scope>NUCLEOTIDE SEQUENCE [LARGE SCALE GENOMIC DNA]</scope>
    <source>
        <strain evidence="16 18">DSM 2261</strain>
    </source>
</reference>
<dbReference type="KEGG" id="age:AA314_01389"/>
<dbReference type="Proteomes" id="UP000035579">
    <property type="component" value="Chromosome"/>
</dbReference>
<keyword evidence="10 12" id="KW-1133">Transmembrane helix</keyword>
<evidence type="ECO:0000256" key="10">
    <source>
        <dbReference type="ARBA" id="ARBA00022989"/>
    </source>
</evidence>
<sequence length="516" mass="56427">MTRALLLGLVLVCLPTFAQEAPPAEPQGLAAVRARGELWWGADAQGGAPYVFQDPMDPNRLIGFEVDLAEALAAKLGVRARPVLGPWDSLLELLARGDFDVALNGIEVAEEKKRVCELSRAYYAAAERLTVRRGDPQAPHSLAQVKERRVGTLPGSLAERILRREGAQVKTYEGGQDEIYADLRLGRTDAVLLDEPITRYYGAIDPELEVVPGTFGEVRYAVAVRKGEESLREALDTALEELARDGTLRRIYERWGLWNAETAELLGDPDPSPRGVPEQYESWRAAVGRVPPFLERVTERYPATLSLFARGALMTLGVSLLSMALAVAAGGVLALTRVYGPLPLRWLATAYIEVVRGTPLLVQLTLVYFGLPQLGLRLEPLTAGVLTLGLNYAAAEAENYRAGLASVPAGQHEAARVLGLSRWQTLRHVVMPQAVRISLPPMTNDFIALLKDSSLVSLVTLTELTRTYLNLANAMRDHLGLGLLVAVLYLLLGLPFAHLARTVEARLGRHLKEVPR</sequence>
<protein>
    <submittedName>
        <fullName evidence="15">Amino acid ABC transporter binding protein and permease protein</fullName>
    </submittedName>
    <submittedName>
        <fullName evidence="16">Amino acid ABC transporter substrate-binding protein (PAAT family) /amino acid ABC transporter membrane protein (PAAT family)</fullName>
    </submittedName>
</protein>
<evidence type="ECO:0000256" key="4">
    <source>
        <dbReference type="ARBA" id="ARBA00010333"/>
    </source>
</evidence>
<dbReference type="PROSITE" id="PS50928">
    <property type="entry name" value="ABC_TM1"/>
    <property type="match status" value="1"/>
</dbReference>
<dbReference type="SUPFAM" id="SSF161098">
    <property type="entry name" value="MetI-like"/>
    <property type="match status" value="1"/>
</dbReference>
<evidence type="ECO:0000256" key="12">
    <source>
        <dbReference type="RuleBase" id="RU363032"/>
    </source>
</evidence>
<dbReference type="CDD" id="cd06261">
    <property type="entry name" value="TM_PBP2"/>
    <property type="match status" value="1"/>
</dbReference>
<evidence type="ECO:0000256" key="3">
    <source>
        <dbReference type="ARBA" id="ARBA00010072"/>
    </source>
</evidence>
<dbReference type="Pfam" id="PF00528">
    <property type="entry name" value="BPD_transp_1"/>
    <property type="match status" value="1"/>
</dbReference>
<feature type="domain" description="ABC transmembrane type-1" evidence="14">
    <location>
        <begin position="312"/>
        <end position="500"/>
    </location>
</feature>
<evidence type="ECO:0000256" key="5">
    <source>
        <dbReference type="ARBA" id="ARBA00022448"/>
    </source>
</evidence>
<evidence type="ECO:0000256" key="7">
    <source>
        <dbReference type="ARBA" id="ARBA00022692"/>
    </source>
</evidence>
<evidence type="ECO:0000256" key="1">
    <source>
        <dbReference type="ARBA" id="ARBA00003159"/>
    </source>
</evidence>